<accession>A0A0A8XWN8</accession>
<evidence type="ECO:0000313" key="1">
    <source>
        <dbReference type="EMBL" id="JAD18306.1"/>
    </source>
</evidence>
<organism evidence="1">
    <name type="scientific">Arundo donax</name>
    <name type="common">Giant reed</name>
    <name type="synonym">Donax arundinaceus</name>
    <dbReference type="NCBI Taxonomy" id="35708"/>
    <lineage>
        <taxon>Eukaryota</taxon>
        <taxon>Viridiplantae</taxon>
        <taxon>Streptophyta</taxon>
        <taxon>Embryophyta</taxon>
        <taxon>Tracheophyta</taxon>
        <taxon>Spermatophyta</taxon>
        <taxon>Magnoliopsida</taxon>
        <taxon>Liliopsida</taxon>
        <taxon>Poales</taxon>
        <taxon>Poaceae</taxon>
        <taxon>PACMAD clade</taxon>
        <taxon>Arundinoideae</taxon>
        <taxon>Arundineae</taxon>
        <taxon>Arundo</taxon>
    </lineage>
</organism>
<dbReference type="EMBL" id="GBRH01279589">
    <property type="protein sequence ID" value="JAD18306.1"/>
    <property type="molecule type" value="Transcribed_RNA"/>
</dbReference>
<name>A0A0A8XWN8_ARUDO</name>
<reference evidence="1" key="1">
    <citation type="submission" date="2014-09" db="EMBL/GenBank/DDBJ databases">
        <authorList>
            <person name="Magalhaes I.L.F."/>
            <person name="Oliveira U."/>
            <person name="Santos F.R."/>
            <person name="Vidigal T.H.D.A."/>
            <person name="Brescovit A.D."/>
            <person name="Santos A.J."/>
        </authorList>
    </citation>
    <scope>NUCLEOTIDE SEQUENCE</scope>
    <source>
        <tissue evidence="1">Shoot tissue taken approximately 20 cm above the soil surface</tissue>
    </source>
</reference>
<sequence>MFLFMAVILTSISICFKKLKEILQFPKRN</sequence>
<reference evidence="1" key="2">
    <citation type="journal article" date="2015" name="Data Brief">
        <title>Shoot transcriptome of the giant reed, Arundo donax.</title>
        <authorList>
            <person name="Barrero R.A."/>
            <person name="Guerrero F.D."/>
            <person name="Moolhuijzen P."/>
            <person name="Goolsby J.A."/>
            <person name="Tidwell J."/>
            <person name="Bellgard S.E."/>
            <person name="Bellgard M.I."/>
        </authorList>
    </citation>
    <scope>NUCLEOTIDE SEQUENCE</scope>
    <source>
        <tissue evidence="1">Shoot tissue taken approximately 20 cm above the soil surface</tissue>
    </source>
</reference>
<protein>
    <submittedName>
        <fullName evidence="1">Uncharacterized protein</fullName>
    </submittedName>
</protein>
<dbReference type="AlphaFoldDB" id="A0A0A8XWN8"/>
<proteinExistence type="predicted"/>